<keyword evidence="3" id="KW-0564">Palmitate</keyword>
<accession>A0A9Q1CNC4</accession>
<dbReference type="PRINTS" id="PR00625">
    <property type="entry name" value="JDOMAIN"/>
</dbReference>
<reference evidence="8" key="1">
    <citation type="submission" date="2021-10" db="EMBL/GenBank/DDBJ databases">
        <title>Tropical sea cucumber genome reveals ecological adaptation and Cuvierian tubules defense mechanism.</title>
        <authorList>
            <person name="Chen T."/>
        </authorList>
    </citation>
    <scope>NUCLEOTIDE SEQUENCE</scope>
    <source>
        <strain evidence="8">Nanhai2018</strain>
        <tissue evidence="8">Muscle</tissue>
    </source>
</reference>
<name>A0A9Q1CNC4_HOLLE</name>
<dbReference type="InterPro" id="IPR001623">
    <property type="entry name" value="DnaJ_domain"/>
</dbReference>
<dbReference type="AlphaFoldDB" id="A0A9Q1CNC4"/>
<dbReference type="CDD" id="cd06257">
    <property type="entry name" value="DnaJ"/>
    <property type="match status" value="1"/>
</dbReference>
<sequence>MNRPERSMSASGESLYVLLGVEKAATNDQIKKAYRKLALKYHPDKNRGDPAAEEKFKEINRAHKVLTDEKKRQIYNEYGSFGLYIAEQIGEENVDLYFLVNSKCFRITLTCCFFCTCYCFCFCCCLCCFGCCGKCRKEREEDEDFEVILNSDSDSPPGSNDSPVTSQPQSPQKEAFAMPPPSYDDTQQKENVAIPMPPPPTATEQTSLNTSDVPKYTDGSYN</sequence>
<keyword evidence="5" id="KW-0449">Lipoprotein</keyword>
<dbReference type="Proteomes" id="UP001152320">
    <property type="component" value="Chromosome 1"/>
</dbReference>
<dbReference type="SUPFAM" id="SSF46565">
    <property type="entry name" value="Chaperone J-domain"/>
    <property type="match status" value="1"/>
</dbReference>
<dbReference type="PANTHER" id="PTHR44027:SF7">
    <property type="entry name" value="DNAJ HOMOLOG SUBFAMILY C MEMBER 5 HOMOLOG"/>
    <property type="match status" value="1"/>
</dbReference>
<dbReference type="SMART" id="SM00271">
    <property type="entry name" value="DnaJ"/>
    <property type="match status" value="1"/>
</dbReference>
<proteinExistence type="predicted"/>
<evidence type="ECO:0000256" key="1">
    <source>
        <dbReference type="ARBA" id="ARBA00004635"/>
    </source>
</evidence>
<evidence type="ECO:0000256" key="3">
    <source>
        <dbReference type="ARBA" id="ARBA00023139"/>
    </source>
</evidence>
<keyword evidence="2" id="KW-0472">Membrane</keyword>
<evidence type="ECO:0000256" key="4">
    <source>
        <dbReference type="ARBA" id="ARBA00023186"/>
    </source>
</evidence>
<feature type="region of interest" description="Disordered" evidence="6">
    <location>
        <begin position="149"/>
        <end position="222"/>
    </location>
</feature>
<evidence type="ECO:0000256" key="5">
    <source>
        <dbReference type="ARBA" id="ARBA00023288"/>
    </source>
</evidence>
<organism evidence="8 9">
    <name type="scientific">Holothuria leucospilota</name>
    <name type="common">Black long sea cucumber</name>
    <name type="synonym">Mertensiothuria leucospilota</name>
    <dbReference type="NCBI Taxonomy" id="206669"/>
    <lineage>
        <taxon>Eukaryota</taxon>
        <taxon>Metazoa</taxon>
        <taxon>Echinodermata</taxon>
        <taxon>Eleutherozoa</taxon>
        <taxon>Echinozoa</taxon>
        <taxon>Holothuroidea</taxon>
        <taxon>Aspidochirotacea</taxon>
        <taxon>Aspidochirotida</taxon>
        <taxon>Holothuriidae</taxon>
        <taxon>Holothuria</taxon>
    </lineage>
</organism>
<evidence type="ECO:0000256" key="2">
    <source>
        <dbReference type="ARBA" id="ARBA00023136"/>
    </source>
</evidence>
<evidence type="ECO:0000256" key="6">
    <source>
        <dbReference type="SAM" id="MobiDB-lite"/>
    </source>
</evidence>
<feature type="domain" description="J" evidence="7">
    <location>
        <begin position="14"/>
        <end position="79"/>
    </location>
</feature>
<keyword evidence="4" id="KW-0143">Chaperone</keyword>
<evidence type="ECO:0000259" key="7">
    <source>
        <dbReference type="PROSITE" id="PS50076"/>
    </source>
</evidence>
<dbReference type="Pfam" id="PF00226">
    <property type="entry name" value="DnaJ"/>
    <property type="match status" value="1"/>
</dbReference>
<dbReference type="PANTHER" id="PTHR44027">
    <property type="entry name" value="DNAJ HOMOLOG SUBFAMILY C MEMBER 5 HOMOLOG"/>
    <property type="match status" value="1"/>
</dbReference>
<dbReference type="GO" id="GO:0005737">
    <property type="term" value="C:cytoplasm"/>
    <property type="evidence" value="ECO:0007669"/>
    <property type="project" value="UniProtKB-ARBA"/>
</dbReference>
<keyword evidence="9" id="KW-1185">Reference proteome</keyword>
<dbReference type="InterPro" id="IPR051434">
    <property type="entry name" value="DnaJ_C_subfamily_member5"/>
</dbReference>
<dbReference type="GO" id="GO:0016020">
    <property type="term" value="C:membrane"/>
    <property type="evidence" value="ECO:0007669"/>
    <property type="project" value="UniProtKB-SubCell"/>
</dbReference>
<dbReference type="PROSITE" id="PS50076">
    <property type="entry name" value="DNAJ_2"/>
    <property type="match status" value="1"/>
</dbReference>
<evidence type="ECO:0000313" key="9">
    <source>
        <dbReference type="Proteomes" id="UP001152320"/>
    </source>
</evidence>
<gene>
    <name evidence="8" type="ORF">HOLleu_00257</name>
</gene>
<dbReference type="OrthoDB" id="552049at2759"/>
<comment type="subcellular location">
    <subcellularLocation>
        <location evidence="1">Membrane</location>
        <topology evidence="1">Lipid-anchor</topology>
    </subcellularLocation>
</comment>
<protein>
    <submittedName>
        <fullName evidence="8">DnaJ-like subfamily C member 5-like</fullName>
    </submittedName>
</protein>
<dbReference type="InterPro" id="IPR036869">
    <property type="entry name" value="J_dom_sf"/>
</dbReference>
<comment type="caution">
    <text evidence="8">The sequence shown here is derived from an EMBL/GenBank/DDBJ whole genome shotgun (WGS) entry which is preliminary data.</text>
</comment>
<dbReference type="Gene3D" id="1.10.287.110">
    <property type="entry name" value="DnaJ domain"/>
    <property type="match status" value="1"/>
</dbReference>
<dbReference type="EMBL" id="JAIZAY010000001">
    <property type="protein sequence ID" value="KAJ8048085.1"/>
    <property type="molecule type" value="Genomic_DNA"/>
</dbReference>
<feature type="compositionally biased region" description="Polar residues" evidence="6">
    <location>
        <begin position="202"/>
        <end position="212"/>
    </location>
</feature>
<evidence type="ECO:0000313" key="8">
    <source>
        <dbReference type="EMBL" id="KAJ8048085.1"/>
    </source>
</evidence>
<feature type="compositionally biased region" description="Low complexity" evidence="6">
    <location>
        <begin position="150"/>
        <end position="163"/>
    </location>
</feature>